<dbReference type="Proteomes" id="UP000589520">
    <property type="component" value="Unassembled WGS sequence"/>
</dbReference>
<comment type="caution">
    <text evidence="1">The sequence shown here is derived from an EMBL/GenBank/DDBJ whole genome shotgun (WGS) entry which is preliminary data.</text>
</comment>
<evidence type="ECO:0000313" key="1">
    <source>
        <dbReference type="EMBL" id="NYF78149.1"/>
    </source>
</evidence>
<reference evidence="1 2" key="1">
    <citation type="submission" date="2020-07" db="EMBL/GenBank/DDBJ databases">
        <title>Genomic Encyclopedia of Type Strains, Phase IV (KMG-V): Genome sequencing to study the core and pangenomes of soil and plant-associated prokaryotes.</title>
        <authorList>
            <person name="Whitman W."/>
        </authorList>
    </citation>
    <scope>NUCLEOTIDE SEQUENCE [LARGE SCALE GENOMIC DNA]</scope>
    <source>
        <strain evidence="1 2">X4EP2</strain>
    </source>
</reference>
<evidence type="ECO:0000313" key="2">
    <source>
        <dbReference type="Proteomes" id="UP000589520"/>
    </source>
</evidence>
<gene>
    <name evidence="1" type="ORF">HDF17_000436</name>
</gene>
<sequence>MASTPDRENPEWTEERIRNAVPFAALPESIRKVITVNRGRGPQKAPKKVPVSIRLSPEVAEGLRATGDGWQARADEALRNWLEKEKRRTKKRRA</sequence>
<dbReference type="RefSeq" id="WP_218892043.1">
    <property type="nucleotide sequence ID" value="NZ_JACCCW010000001.1"/>
</dbReference>
<dbReference type="Pfam" id="PF14384">
    <property type="entry name" value="BrnA_antitoxin"/>
    <property type="match status" value="1"/>
</dbReference>
<accession>A0A7Y9PEE0</accession>
<proteinExistence type="predicted"/>
<keyword evidence="2" id="KW-1185">Reference proteome</keyword>
<dbReference type="InterPro" id="IPR025528">
    <property type="entry name" value="BrnA_antitoxin"/>
</dbReference>
<dbReference type="AlphaFoldDB" id="A0A7Y9PEE0"/>
<name>A0A7Y9PEE0_9BACT</name>
<dbReference type="EMBL" id="JACCCW010000001">
    <property type="protein sequence ID" value="NYF78149.1"/>
    <property type="molecule type" value="Genomic_DNA"/>
</dbReference>
<protein>
    <submittedName>
        <fullName evidence="1">Uncharacterized protein (DUF4415 family)</fullName>
    </submittedName>
</protein>
<organism evidence="1 2">
    <name type="scientific">Granulicella arctica</name>
    <dbReference type="NCBI Taxonomy" id="940613"/>
    <lineage>
        <taxon>Bacteria</taxon>
        <taxon>Pseudomonadati</taxon>
        <taxon>Acidobacteriota</taxon>
        <taxon>Terriglobia</taxon>
        <taxon>Terriglobales</taxon>
        <taxon>Acidobacteriaceae</taxon>
        <taxon>Granulicella</taxon>
    </lineage>
</organism>